<dbReference type="Gene3D" id="3.30.710.10">
    <property type="entry name" value="Potassium Channel Kv1.1, Chain A"/>
    <property type="match status" value="2"/>
</dbReference>
<evidence type="ECO:0000256" key="1">
    <source>
        <dbReference type="ARBA" id="ARBA00004906"/>
    </source>
</evidence>
<dbReference type="GO" id="GO:0006511">
    <property type="term" value="P:ubiquitin-dependent protein catabolic process"/>
    <property type="evidence" value="ECO:0007669"/>
    <property type="project" value="InterPro"/>
</dbReference>
<gene>
    <name evidence="3" type="ORF">A2U01_0003191</name>
</gene>
<feature type="domain" description="SKP1 component dimerisation" evidence="2">
    <location>
        <begin position="132"/>
        <end position="177"/>
    </location>
</feature>
<dbReference type="InterPro" id="IPR016897">
    <property type="entry name" value="SKP1"/>
</dbReference>
<keyword evidence="4" id="KW-1185">Reference proteome</keyword>
<name>A0A392M4Q4_9FABA</name>
<dbReference type="AlphaFoldDB" id="A0A392M4Q4"/>
<accession>A0A392M4Q4</accession>
<sequence length="177" mass="20197">MLRQELLSIKKRVEATSSEEKPFDKDGLKAWDAEFVKVDRGTLFDLILAANYPELVGSYICKTVADMMKGKNPEEIRRIFNIVNDYSPEEAEQCYSLCGNLLISLLINVDFINVDQATLFELILAANYLNIKNLLDLTSQAIADMLKAKTQKEIHTLFIIKNDFTTEEDAEVLRENQ</sequence>
<dbReference type="InterPro" id="IPR011333">
    <property type="entry name" value="SKP1/BTB/POZ_sf"/>
</dbReference>
<dbReference type="Pfam" id="PF01466">
    <property type="entry name" value="Skp1"/>
    <property type="match status" value="2"/>
</dbReference>
<dbReference type="Proteomes" id="UP000265520">
    <property type="component" value="Unassembled WGS sequence"/>
</dbReference>
<dbReference type="EMBL" id="LXQA010003619">
    <property type="protein sequence ID" value="MCH82387.1"/>
    <property type="molecule type" value="Genomic_DNA"/>
</dbReference>
<evidence type="ECO:0000313" key="3">
    <source>
        <dbReference type="EMBL" id="MCH82387.1"/>
    </source>
</evidence>
<evidence type="ECO:0000313" key="4">
    <source>
        <dbReference type="Proteomes" id="UP000265520"/>
    </source>
</evidence>
<dbReference type="InterPro" id="IPR036296">
    <property type="entry name" value="SKP1-like_dim_sf"/>
</dbReference>
<proteinExistence type="predicted"/>
<comment type="pathway">
    <text evidence="1">Protein modification; protein ubiquitination.</text>
</comment>
<reference evidence="3 4" key="1">
    <citation type="journal article" date="2018" name="Front. Plant Sci.">
        <title>Red Clover (Trifolium pratense) and Zigzag Clover (T. medium) - A Picture of Genomic Similarities and Differences.</title>
        <authorList>
            <person name="Dluhosova J."/>
            <person name="Istvanek J."/>
            <person name="Nedelnik J."/>
            <person name="Repkova J."/>
        </authorList>
    </citation>
    <scope>NUCLEOTIDE SEQUENCE [LARGE SCALE GENOMIC DNA]</scope>
    <source>
        <strain evidence="4">cv. 10/8</strain>
        <tissue evidence="3">Leaf</tissue>
    </source>
</reference>
<organism evidence="3 4">
    <name type="scientific">Trifolium medium</name>
    <dbReference type="NCBI Taxonomy" id="97028"/>
    <lineage>
        <taxon>Eukaryota</taxon>
        <taxon>Viridiplantae</taxon>
        <taxon>Streptophyta</taxon>
        <taxon>Embryophyta</taxon>
        <taxon>Tracheophyta</taxon>
        <taxon>Spermatophyta</taxon>
        <taxon>Magnoliopsida</taxon>
        <taxon>eudicotyledons</taxon>
        <taxon>Gunneridae</taxon>
        <taxon>Pentapetalae</taxon>
        <taxon>rosids</taxon>
        <taxon>fabids</taxon>
        <taxon>Fabales</taxon>
        <taxon>Fabaceae</taxon>
        <taxon>Papilionoideae</taxon>
        <taxon>50 kb inversion clade</taxon>
        <taxon>NPAAA clade</taxon>
        <taxon>Hologalegina</taxon>
        <taxon>IRL clade</taxon>
        <taxon>Trifolieae</taxon>
        <taxon>Trifolium</taxon>
    </lineage>
</organism>
<protein>
    <submittedName>
        <fullName evidence="3">SKP1-like protein</fullName>
    </submittedName>
</protein>
<dbReference type="PANTHER" id="PTHR11165">
    <property type="entry name" value="SKP1"/>
    <property type="match status" value="1"/>
</dbReference>
<dbReference type="InterPro" id="IPR016072">
    <property type="entry name" value="Skp1_comp_dimer"/>
</dbReference>
<feature type="domain" description="SKP1 component dimerisation" evidence="2">
    <location>
        <begin position="59"/>
        <end position="93"/>
    </location>
</feature>
<comment type="caution">
    <text evidence="3">The sequence shown here is derived from an EMBL/GenBank/DDBJ whole genome shotgun (WGS) entry which is preliminary data.</text>
</comment>
<dbReference type="SUPFAM" id="SSF81382">
    <property type="entry name" value="Skp1 dimerisation domain-like"/>
    <property type="match status" value="2"/>
</dbReference>
<evidence type="ECO:0000259" key="2">
    <source>
        <dbReference type="Pfam" id="PF01466"/>
    </source>
</evidence>